<dbReference type="Proteomes" id="UP000051006">
    <property type="component" value="Unassembled WGS sequence"/>
</dbReference>
<gene>
    <name evidence="2" type="ORF">IV57_GL001659</name>
</gene>
<evidence type="ECO:0000256" key="1">
    <source>
        <dbReference type="SAM" id="MobiDB-lite"/>
    </source>
</evidence>
<organism evidence="2 3">
    <name type="scientific">Companilactobacillus kimchiensis</name>
    <dbReference type="NCBI Taxonomy" id="993692"/>
    <lineage>
        <taxon>Bacteria</taxon>
        <taxon>Bacillati</taxon>
        <taxon>Bacillota</taxon>
        <taxon>Bacilli</taxon>
        <taxon>Lactobacillales</taxon>
        <taxon>Lactobacillaceae</taxon>
        <taxon>Companilactobacillus</taxon>
    </lineage>
</organism>
<comment type="caution">
    <text evidence="2">The sequence shown here is derived from an EMBL/GenBank/DDBJ whole genome shotgun (WGS) entry which is preliminary data.</text>
</comment>
<dbReference type="AlphaFoldDB" id="A0A0R2L7A5"/>
<name>A0A0R2L7A5_9LACO</name>
<evidence type="ECO:0000313" key="2">
    <source>
        <dbReference type="EMBL" id="KRN97630.1"/>
    </source>
</evidence>
<evidence type="ECO:0000313" key="3">
    <source>
        <dbReference type="Proteomes" id="UP000051006"/>
    </source>
</evidence>
<sequence>MMKTNLQFFADPNPEPKPNDSNPNPDGKNPKPAGKTYTQDDIGKMMASKAKEVESNLRDDFEKELKQKEQEWLEKGEKRASMNAS</sequence>
<dbReference type="EMBL" id="JQCF01000033">
    <property type="protein sequence ID" value="KRN97630.1"/>
    <property type="molecule type" value="Genomic_DNA"/>
</dbReference>
<dbReference type="PATRIC" id="fig|993692.3.peg.1686"/>
<reference evidence="2 3" key="1">
    <citation type="journal article" date="2015" name="Genome Announc.">
        <title>Expanding the biotechnology potential of lactobacilli through comparative genomics of 213 strains and associated genera.</title>
        <authorList>
            <person name="Sun Z."/>
            <person name="Harris H.M."/>
            <person name="McCann A."/>
            <person name="Guo C."/>
            <person name="Argimon S."/>
            <person name="Zhang W."/>
            <person name="Yang X."/>
            <person name="Jeffery I.B."/>
            <person name="Cooney J.C."/>
            <person name="Kagawa T.F."/>
            <person name="Liu W."/>
            <person name="Song Y."/>
            <person name="Salvetti E."/>
            <person name="Wrobel A."/>
            <person name="Rasinkangas P."/>
            <person name="Parkhill J."/>
            <person name="Rea M.C."/>
            <person name="O'Sullivan O."/>
            <person name="Ritari J."/>
            <person name="Douillard F.P."/>
            <person name="Paul Ross R."/>
            <person name="Yang R."/>
            <person name="Briner A.E."/>
            <person name="Felis G.E."/>
            <person name="de Vos W.M."/>
            <person name="Barrangou R."/>
            <person name="Klaenhammer T.R."/>
            <person name="Caufield P.W."/>
            <person name="Cui Y."/>
            <person name="Zhang H."/>
            <person name="O'Toole P.W."/>
        </authorList>
    </citation>
    <scope>NUCLEOTIDE SEQUENCE [LARGE SCALE GENOMIC DNA]</scope>
    <source>
        <strain evidence="2 3">DSM 24716</strain>
    </source>
</reference>
<feature type="compositionally biased region" description="Basic and acidic residues" evidence="1">
    <location>
        <begin position="49"/>
        <end position="62"/>
    </location>
</feature>
<protein>
    <submittedName>
        <fullName evidence="2">Uncharacterized protein</fullName>
    </submittedName>
</protein>
<proteinExistence type="predicted"/>
<feature type="region of interest" description="Disordered" evidence="1">
    <location>
        <begin position="1"/>
        <end position="62"/>
    </location>
</feature>
<dbReference type="RefSeq" id="WP_236704365.1">
    <property type="nucleotide sequence ID" value="NZ_JQCF01000033.1"/>
</dbReference>
<accession>A0A0R2L7A5</accession>
<keyword evidence="3" id="KW-1185">Reference proteome</keyword>